<evidence type="ECO:0000313" key="2">
    <source>
        <dbReference type="Proteomes" id="UP001500037"/>
    </source>
</evidence>
<name>A0ABN1TEI8_9ACTN</name>
<gene>
    <name evidence="1" type="ORF">GCM10009665_79430</name>
</gene>
<keyword evidence="2" id="KW-1185">Reference proteome</keyword>
<sequence>MAVMETLDADDRSNVIWVDVLRDREFQGYAARQPIIASWACGPDPGSPGTETRHPACCRGVPEETREHRTVNPRPAGPS</sequence>
<evidence type="ECO:0000313" key="1">
    <source>
        <dbReference type="EMBL" id="GAA1073931.1"/>
    </source>
</evidence>
<organism evidence="1 2">
    <name type="scientific">Kitasatospora nipponensis</name>
    <dbReference type="NCBI Taxonomy" id="258049"/>
    <lineage>
        <taxon>Bacteria</taxon>
        <taxon>Bacillati</taxon>
        <taxon>Actinomycetota</taxon>
        <taxon>Actinomycetes</taxon>
        <taxon>Kitasatosporales</taxon>
        <taxon>Streptomycetaceae</taxon>
        <taxon>Kitasatospora</taxon>
    </lineage>
</organism>
<dbReference type="EMBL" id="BAAALF010000543">
    <property type="protein sequence ID" value="GAA1073931.1"/>
    <property type="molecule type" value="Genomic_DNA"/>
</dbReference>
<protein>
    <submittedName>
        <fullName evidence="1">Uncharacterized protein</fullName>
    </submittedName>
</protein>
<comment type="caution">
    <text evidence="1">The sequence shown here is derived from an EMBL/GenBank/DDBJ whole genome shotgun (WGS) entry which is preliminary data.</text>
</comment>
<accession>A0ABN1TEI8</accession>
<reference evidence="1 2" key="1">
    <citation type="journal article" date="2019" name="Int. J. Syst. Evol. Microbiol.">
        <title>The Global Catalogue of Microorganisms (GCM) 10K type strain sequencing project: providing services to taxonomists for standard genome sequencing and annotation.</title>
        <authorList>
            <consortium name="The Broad Institute Genomics Platform"/>
            <consortium name="The Broad Institute Genome Sequencing Center for Infectious Disease"/>
            <person name="Wu L."/>
            <person name="Ma J."/>
        </authorList>
    </citation>
    <scope>NUCLEOTIDE SEQUENCE [LARGE SCALE GENOMIC DNA]</scope>
    <source>
        <strain evidence="1 2">JCM 13004</strain>
    </source>
</reference>
<proteinExistence type="predicted"/>
<dbReference type="Proteomes" id="UP001500037">
    <property type="component" value="Unassembled WGS sequence"/>
</dbReference>